<dbReference type="Gene3D" id="3.40.50.2300">
    <property type="match status" value="2"/>
</dbReference>
<evidence type="ECO:0000256" key="1">
    <source>
        <dbReference type="ARBA" id="ARBA00004196"/>
    </source>
</evidence>
<evidence type="ECO:0000259" key="3">
    <source>
        <dbReference type="Pfam" id="PF13407"/>
    </source>
</evidence>
<reference evidence="4 5" key="1">
    <citation type="submission" date="2022-05" db="EMBL/GenBank/DDBJ databases">
        <title>Genome Sequencing of Bee-Associated Microbes.</title>
        <authorList>
            <person name="Dunlap C."/>
        </authorList>
    </citation>
    <scope>NUCLEOTIDE SEQUENCE [LARGE SCALE GENOMIC DNA]</scope>
    <source>
        <strain evidence="4 5">NRRL B-14421</strain>
    </source>
</reference>
<comment type="caution">
    <text evidence="4">The sequence shown here is derived from an EMBL/GenBank/DDBJ whole genome shotgun (WGS) entry which is preliminary data.</text>
</comment>
<keyword evidence="5" id="KW-1185">Reference proteome</keyword>
<dbReference type="SUPFAM" id="SSF53822">
    <property type="entry name" value="Periplasmic binding protein-like I"/>
    <property type="match status" value="1"/>
</dbReference>
<feature type="domain" description="Periplasmic binding protein" evidence="3">
    <location>
        <begin position="55"/>
        <end position="311"/>
    </location>
</feature>
<dbReference type="Pfam" id="PF13407">
    <property type="entry name" value="Peripla_BP_4"/>
    <property type="match status" value="1"/>
</dbReference>
<evidence type="ECO:0000313" key="4">
    <source>
        <dbReference type="EMBL" id="MCY9697695.1"/>
    </source>
</evidence>
<evidence type="ECO:0000313" key="5">
    <source>
        <dbReference type="Proteomes" id="UP001527099"/>
    </source>
</evidence>
<dbReference type="PANTHER" id="PTHR30036">
    <property type="entry name" value="D-XYLOSE-BINDING PERIPLASMIC PROTEIN"/>
    <property type="match status" value="1"/>
</dbReference>
<dbReference type="Proteomes" id="UP001527099">
    <property type="component" value="Unassembled WGS sequence"/>
</dbReference>
<protein>
    <submittedName>
        <fullName evidence="4">Autoinducer 2 ABC transporter substrate-binding protein</fullName>
    </submittedName>
</protein>
<comment type="subcellular location">
    <subcellularLocation>
        <location evidence="1">Cell envelope</location>
    </subcellularLocation>
</comment>
<dbReference type="RefSeq" id="WP_268618329.1">
    <property type="nucleotide sequence ID" value="NZ_JAMDMX010000161.1"/>
</dbReference>
<dbReference type="EMBL" id="JAMDMX010000161">
    <property type="protein sequence ID" value="MCY9697695.1"/>
    <property type="molecule type" value="Genomic_DNA"/>
</dbReference>
<dbReference type="InterPro" id="IPR028082">
    <property type="entry name" value="Peripla_BP_I"/>
</dbReference>
<gene>
    <name evidence="4" type="ORF">M5X19_33290</name>
</gene>
<proteinExistence type="inferred from homology"/>
<dbReference type="InterPro" id="IPR050555">
    <property type="entry name" value="Bact_Solute-Bind_Prot2"/>
</dbReference>
<dbReference type="PANTHER" id="PTHR30036:SF7">
    <property type="entry name" value="ABC TRANSPORTER PERIPLASMIC-BINDING PROTEIN YPHF"/>
    <property type="match status" value="1"/>
</dbReference>
<sequence length="350" mass="38835">MLKKIACTIILILFVTDFIAEFMSSSKYQTVYMNTVKEDRIKQKQQDVQSKEYTIAIVSKLESIPYFKSAEEGTKEAAKDLGVKVIFTGPSIEDPDKQANVILELISRQVDAIVVSANDPFKLLPVLQEAREHNIKVITWDSDLDPTGREFLVNIVDPQIVGRHLMDALASNSHETGEFAIIAGSLAAANSNEWIKWIKKQMIENYPHMKLVDIVPSNDNLETAYAATKHILEKDPNLSGIIGLSVVAPPAAAQAVAELGKKGKVKVVGLSTPNLMRTYIKEDVSPVITLWSPQKLGYLTVVLAKNLLDGKYPYDRQVIANVGNIGVKNDIVHIGEPIDFTKENVDQYDF</sequence>
<accession>A0ABT4GNA7</accession>
<comment type="similarity">
    <text evidence="2">Belongs to the bacterial solute-binding protein 2 family.</text>
</comment>
<evidence type="ECO:0000256" key="2">
    <source>
        <dbReference type="ARBA" id="ARBA00007639"/>
    </source>
</evidence>
<dbReference type="CDD" id="cd06302">
    <property type="entry name" value="PBP1_LsrB_Quorum_Sensing-like"/>
    <property type="match status" value="1"/>
</dbReference>
<organism evidence="4 5">
    <name type="scientific">Paenibacillus alginolyticus</name>
    <dbReference type="NCBI Taxonomy" id="59839"/>
    <lineage>
        <taxon>Bacteria</taxon>
        <taxon>Bacillati</taxon>
        <taxon>Bacillota</taxon>
        <taxon>Bacilli</taxon>
        <taxon>Bacillales</taxon>
        <taxon>Paenibacillaceae</taxon>
        <taxon>Paenibacillus</taxon>
    </lineage>
</organism>
<name>A0ABT4GNA7_9BACL</name>
<dbReference type="InterPro" id="IPR025997">
    <property type="entry name" value="SBP_2_dom"/>
</dbReference>